<organism evidence="14 15">
    <name type="scientific">Digitaria exilis</name>
    <dbReference type="NCBI Taxonomy" id="1010633"/>
    <lineage>
        <taxon>Eukaryota</taxon>
        <taxon>Viridiplantae</taxon>
        <taxon>Streptophyta</taxon>
        <taxon>Embryophyta</taxon>
        <taxon>Tracheophyta</taxon>
        <taxon>Spermatophyta</taxon>
        <taxon>Magnoliopsida</taxon>
        <taxon>Liliopsida</taxon>
        <taxon>Poales</taxon>
        <taxon>Poaceae</taxon>
        <taxon>PACMAD clade</taxon>
        <taxon>Panicoideae</taxon>
        <taxon>Panicodae</taxon>
        <taxon>Paniceae</taxon>
        <taxon>Anthephorinae</taxon>
        <taxon>Digitaria</taxon>
    </lineage>
</organism>
<name>A0A835A0G3_9POAL</name>
<accession>A0A835A0G3</accession>
<keyword evidence="5 12" id="KW-0732">Signal</keyword>
<feature type="compositionally biased region" description="Low complexity" evidence="11">
    <location>
        <begin position="188"/>
        <end position="199"/>
    </location>
</feature>
<evidence type="ECO:0000256" key="12">
    <source>
        <dbReference type="SAM" id="SignalP"/>
    </source>
</evidence>
<evidence type="ECO:0000256" key="9">
    <source>
        <dbReference type="ARBA" id="ARBA00023288"/>
    </source>
</evidence>
<dbReference type="GO" id="GO:0098552">
    <property type="term" value="C:side of membrane"/>
    <property type="evidence" value="ECO:0007669"/>
    <property type="project" value="UniProtKB-KW"/>
</dbReference>
<keyword evidence="4" id="KW-0336">GPI-anchor</keyword>
<protein>
    <recommendedName>
        <fullName evidence="13">FAS1 domain-containing protein</fullName>
    </recommendedName>
</protein>
<dbReference type="Proteomes" id="UP000636709">
    <property type="component" value="Unassembled WGS sequence"/>
</dbReference>
<comment type="caution">
    <text evidence="14">The sequence shown here is derived from an EMBL/GenBank/DDBJ whole genome shotgun (WGS) entry which is preliminary data.</text>
</comment>
<comment type="subcellular location">
    <subcellularLocation>
        <location evidence="1">Cell membrane</location>
        <topology evidence="1">Lipid-anchor</topology>
        <topology evidence="1">GPI-anchor</topology>
    </subcellularLocation>
</comment>
<dbReference type="Pfam" id="PF02469">
    <property type="entry name" value="Fasciclin"/>
    <property type="match status" value="1"/>
</dbReference>
<evidence type="ECO:0000256" key="2">
    <source>
        <dbReference type="ARBA" id="ARBA00007843"/>
    </source>
</evidence>
<sequence length="306" mass="31031">MASHSRTIALLLLVLAGLASQSAAFNITRLLGEYSDFSTFNNLLSQTKLAEEINRRQTITVLAVDNGAASGISSLDPDVQRKVLSMHVVLDYYDKAKLEAIKNHTTLLTTMFQSSGKATDRMGFLNFTKRSDGVMVFGSAQPGAPKNSQMVKSVASRPYNISVLQVSAPIVPPGVGGSPDSGAPPPHNKATAPAPAPTAKGKKGAPPPKDEEAPAPSPSGETGGDPLADAPGPAADGPEADGPTADGPTADGPTADGPTADGPTADAPSHKKGSDDAADAPSAAGRVVDAGAGLGIVSLLVTIIWL</sequence>
<evidence type="ECO:0000256" key="5">
    <source>
        <dbReference type="ARBA" id="ARBA00022729"/>
    </source>
</evidence>
<feature type="domain" description="FAS1" evidence="13">
    <location>
        <begin position="24"/>
        <end position="155"/>
    </location>
</feature>
<evidence type="ECO:0000256" key="7">
    <source>
        <dbReference type="ARBA" id="ARBA00023136"/>
    </source>
</evidence>
<proteinExistence type="inferred from homology"/>
<evidence type="ECO:0000256" key="11">
    <source>
        <dbReference type="SAM" id="MobiDB-lite"/>
    </source>
</evidence>
<gene>
    <name evidence="14" type="ORF">HU200_065165</name>
</gene>
<feature type="region of interest" description="Disordered" evidence="11">
    <location>
        <begin position="172"/>
        <end position="282"/>
    </location>
</feature>
<comment type="similarity">
    <text evidence="2">Belongs to the fasciclin-like AGP family.</text>
</comment>
<dbReference type="EMBL" id="JACEFO010002830">
    <property type="protein sequence ID" value="KAF8647852.1"/>
    <property type="molecule type" value="Genomic_DNA"/>
</dbReference>
<dbReference type="FunFam" id="2.30.180.10:FF:000015">
    <property type="entry name" value="Fasciclin-like arabinogalactan protein 3"/>
    <property type="match status" value="1"/>
</dbReference>
<reference evidence="14" key="1">
    <citation type="submission" date="2020-07" db="EMBL/GenBank/DDBJ databases">
        <title>Genome sequence and genetic diversity analysis of an under-domesticated orphan crop, white fonio (Digitaria exilis).</title>
        <authorList>
            <person name="Bennetzen J.L."/>
            <person name="Chen S."/>
            <person name="Ma X."/>
            <person name="Wang X."/>
            <person name="Yssel A.E.J."/>
            <person name="Chaluvadi S.R."/>
            <person name="Johnson M."/>
            <person name="Gangashetty P."/>
            <person name="Hamidou F."/>
            <person name="Sanogo M.D."/>
            <person name="Zwaenepoel A."/>
            <person name="Wallace J."/>
            <person name="Van De Peer Y."/>
            <person name="Van Deynze A."/>
        </authorList>
    </citation>
    <scope>NUCLEOTIDE SEQUENCE</scope>
    <source>
        <tissue evidence="14">Leaves</tissue>
    </source>
</reference>
<evidence type="ECO:0000259" key="13">
    <source>
        <dbReference type="PROSITE" id="PS50213"/>
    </source>
</evidence>
<evidence type="ECO:0000256" key="4">
    <source>
        <dbReference type="ARBA" id="ARBA00022622"/>
    </source>
</evidence>
<feature type="signal peptide" evidence="12">
    <location>
        <begin position="1"/>
        <end position="24"/>
    </location>
</feature>
<feature type="compositionally biased region" description="Low complexity" evidence="11">
    <location>
        <begin position="224"/>
        <end position="248"/>
    </location>
</feature>
<evidence type="ECO:0000256" key="3">
    <source>
        <dbReference type="ARBA" id="ARBA00022475"/>
    </source>
</evidence>
<dbReference type="InterPro" id="IPR033254">
    <property type="entry name" value="Plant_FLA"/>
</dbReference>
<dbReference type="GO" id="GO:0005886">
    <property type="term" value="C:plasma membrane"/>
    <property type="evidence" value="ECO:0007669"/>
    <property type="project" value="UniProtKB-SubCell"/>
</dbReference>
<keyword evidence="7" id="KW-0472">Membrane</keyword>
<dbReference type="InterPro" id="IPR000782">
    <property type="entry name" value="FAS1_domain"/>
</dbReference>
<dbReference type="PANTHER" id="PTHR32382:SF88">
    <property type="entry name" value="OS02G0461500 PROTEIN"/>
    <property type="match status" value="1"/>
</dbReference>
<dbReference type="PROSITE" id="PS50213">
    <property type="entry name" value="FAS1"/>
    <property type="match status" value="1"/>
</dbReference>
<dbReference type="InterPro" id="IPR036378">
    <property type="entry name" value="FAS1_dom_sf"/>
</dbReference>
<feature type="chain" id="PRO_5032765318" description="FAS1 domain-containing protein" evidence="12">
    <location>
        <begin position="25"/>
        <end position="306"/>
    </location>
</feature>
<evidence type="ECO:0000313" key="14">
    <source>
        <dbReference type="EMBL" id="KAF8647852.1"/>
    </source>
</evidence>
<dbReference type="SUPFAM" id="SSF82153">
    <property type="entry name" value="FAS1 domain"/>
    <property type="match status" value="1"/>
</dbReference>
<dbReference type="AlphaFoldDB" id="A0A835A0G3"/>
<comment type="function">
    <text evidence="10">May be a cell surface adhesion protein.</text>
</comment>
<keyword evidence="15" id="KW-1185">Reference proteome</keyword>
<evidence type="ECO:0000313" key="15">
    <source>
        <dbReference type="Proteomes" id="UP000636709"/>
    </source>
</evidence>
<dbReference type="Gene3D" id="2.30.180.10">
    <property type="entry name" value="FAS1 domain"/>
    <property type="match status" value="1"/>
</dbReference>
<keyword evidence="3" id="KW-1003">Cell membrane</keyword>
<evidence type="ECO:0000256" key="1">
    <source>
        <dbReference type="ARBA" id="ARBA00004609"/>
    </source>
</evidence>
<keyword evidence="9" id="KW-0449">Lipoprotein</keyword>
<keyword evidence="6" id="KW-0654">Proteoglycan</keyword>
<evidence type="ECO:0000256" key="6">
    <source>
        <dbReference type="ARBA" id="ARBA00022974"/>
    </source>
</evidence>
<dbReference type="OrthoDB" id="694090at2759"/>
<evidence type="ECO:0000256" key="8">
    <source>
        <dbReference type="ARBA" id="ARBA00023180"/>
    </source>
</evidence>
<keyword evidence="8" id="KW-0325">Glycoprotein</keyword>
<dbReference type="PANTHER" id="PTHR32382">
    <property type="entry name" value="FASCICLIN-LIKE ARABINOGALACTAN PROTEIN"/>
    <property type="match status" value="1"/>
</dbReference>
<evidence type="ECO:0000256" key="10">
    <source>
        <dbReference type="ARBA" id="ARBA00024686"/>
    </source>
</evidence>